<dbReference type="AlphaFoldDB" id="A0A8S0YLY3"/>
<organism evidence="1 2">
    <name type="scientific">Arctia plantaginis</name>
    <name type="common">Wood tiger moth</name>
    <name type="synonym">Phalaena plantaginis</name>
    <dbReference type="NCBI Taxonomy" id="874455"/>
    <lineage>
        <taxon>Eukaryota</taxon>
        <taxon>Metazoa</taxon>
        <taxon>Ecdysozoa</taxon>
        <taxon>Arthropoda</taxon>
        <taxon>Hexapoda</taxon>
        <taxon>Insecta</taxon>
        <taxon>Pterygota</taxon>
        <taxon>Neoptera</taxon>
        <taxon>Endopterygota</taxon>
        <taxon>Lepidoptera</taxon>
        <taxon>Glossata</taxon>
        <taxon>Ditrysia</taxon>
        <taxon>Noctuoidea</taxon>
        <taxon>Erebidae</taxon>
        <taxon>Arctiinae</taxon>
        <taxon>Arctia</taxon>
    </lineage>
</organism>
<sequence length="281" mass="32633">MKLTNNDYKMQGVNVRNGIFSPNNVKCIDINNSPLNGHQKNFINSIQNVQKTLGYLERSLNKTSKYEQKLMRCKNTHSHSHNKHKFWDSDLSEQKSFKCNASNTNSSTSVSRSGMDQAESWSTMSLVCLQHQFEDLSKRYQALLQAYDDQCSALSMQDMKLAQWQQRASLTHAHLAHAHKALLTIGEKYLALKRKRHMLKSQYEERINQLKNILYDVVEVTSREQLRFDATLAYYMSSEHSPDAALLLYEIRKCNFLLMENMRLKTIIEELLPCGGNRKLY</sequence>
<proteinExistence type="predicted"/>
<accession>A0A8S0YLY3</accession>
<evidence type="ECO:0000313" key="2">
    <source>
        <dbReference type="Proteomes" id="UP000494256"/>
    </source>
</evidence>
<evidence type="ECO:0000313" key="1">
    <source>
        <dbReference type="EMBL" id="CAB3220142.1"/>
    </source>
</evidence>
<comment type="caution">
    <text evidence="1">The sequence shown here is derived from an EMBL/GenBank/DDBJ whole genome shotgun (WGS) entry which is preliminary data.</text>
</comment>
<name>A0A8S0YLY3_ARCPL</name>
<dbReference type="OrthoDB" id="7474945at2759"/>
<dbReference type="EMBL" id="CADEBD010000036">
    <property type="protein sequence ID" value="CAB3220142.1"/>
    <property type="molecule type" value="Genomic_DNA"/>
</dbReference>
<reference evidence="1 2" key="1">
    <citation type="submission" date="2020-04" db="EMBL/GenBank/DDBJ databases">
        <authorList>
            <person name="Wallbank WR R."/>
            <person name="Pardo Diaz C."/>
            <person name="Kozak K."/>
            <person name="Martin S."/>
            <person name="Jiggins C."/>
            <person name="Moest M."/>
            <person name="Warren A I."/>
            <person name="Byers J.R.P. K."/>
            <person name="Montejo-Kovacevich G."/>
            <person name="Yen C E."/>
        </authorList>
    </citation>
    <scope>NUCLEOTIDE SEQUENCE [LARGE SCALE GENOMIC DNA]</scope>
</reference>
<dbReference type="Proteomes" id="UP000494256">
    <property type="component" value="Unassembled WGS sequence"/>
</dbReference>
<protein>
    <submittedName>
        <fullName evidence="1">Uncharacterized protein</fullName>
    </submittedName>
</protein>
<gene>
    <name evidence="1" type="ORF">APLA_LOCUS204</name>
</gene>